<dbReference type="InterPro" id="IPR039374">
    <property type="entry name" value="SIP_fam"/>
</dbReference>
<accession>A0A7Y9DML9</accession>
<name>A0A7Y9DML9_9ACTN</name>
<dbReference type="Gene3D" id="3.40.50.80">
    <property type="entry name" value="Nucleotide-binding domain of ferredoxin-NADP reductase (FNR) module"/>
    <property type="match status" value="1"/>
</dbReference>
<gene>
    <name evidence="2" type="ORF">BJ968_002806</name>
</gene>
<dbReference type="InterPro" id="IPR007037">
    <property type="entry name" value="SIP_rossman_dom"/>
</dbReference>
<dbReference type="PANTHER" id="PTHR30157">
    <property type="entry name" value="FERRIC REDUCTASE, NADPH-DEPENDENT"/>
    <property type="match status" value="1"/>
</dbReference>
<dbReference type="AlphaFoldDB" id="A0A7Y9DML9"/>
<dbReference type="Pfam" id="PF08021">
    <property type="entry name" value="FAD_binding_9"/>
    <property type="match status" value="1"/>
</dbReference>
<feature type="domain" description="FAD-binding FR-type" evidence="1">
    <location>
        <begin position="21"/>
        <end position="161"/>
    </location>
</feature>
<dbReference type="PANTHER" id="PTHR30157:SF0">
    <property type="entry name" value="NADPH-DEPENDENT FERRIC-CHELATE REDUCTASE"/>
    <property type="match status" value="1"/>
</dbReference>
<dbReference type="InterPro" id="IPR017938">
    <property type="entry name" value="Riboflavin_synthase-like_b-brl"/>
</dbReference>
<evidence type="ECO:0000259" key="1">
    <source>
        <dbReference type="PROSITE" id="PS51384"/>
    </source>
</evidence>
<protein>
    <submittedName>
        <fullName evidence="2">NADPH-dependent ferric siderophore reductase</fullName>
    </submittedName>
</protein>
<dbReference type="Proteomes" id="UP000521922">
    <property type="component" value="Unassembled WGS sequence"/>
</dbReference>
<dbReference type="SUPFAM" id="SSF63380">
    <property type="entry name" value="Riboflavin synthase domain-like"/>
    <property type="match status" value="1"/>
</dbReference>
<dbReference type="Pfam" id="PF04954">
    <property type="entry name" value="SIP"/>
    <property type="match status" value="1"/>
</dbReference>
<dbReference type="InterPro" id="IPR017927">
    <property type="entry name" value="FAD-bd_FR_type"/>
</dbReference>
<dbReference type="InterPro" id="IPR039261">
    <property type="entry name" value="FNR_nucleotide-bd"/>
</dbReference>
<dbReference type="EMBL" id="JACCBB010000001">
    <property type="protein sequence ID" value="NYD23266.1"/>
    <property type="molecule type" value="Genomic_DNA"/>
</dbReference>
<keyword evidence="3" id="KW-1185">Reference proteome</keyword>
<organism evidence="2 3">
    <name type="scientific">Kineococcus aurantiacus</name>
    <dbReference type="NCBI Taxonomy" id="37633"/>
    <lineage>
        <taxon>Bacteria</taxon>
        <taxon>Bacillati</taxon>
        <taxon>Actinomycetota</taxon>
        <taxon>Actinomycetes</taxon>
        <taxon>Kineosporiales</taxon>
        <taxon>Kineosporiaceae</taxon>
        <taxon>Kineococcus</taxon>
    </lineage>
</organism>
<sequence>MSTDTGTAARGTRTRPRQAAYGLFEVQVAAVQRLGASFVRLTFTSPELAGFGAGGYDQRIKLLLLKEPFAAHDVPGDDWYTWWRELPEDVRPTMRTYTVRAFRPATAHAQAELDVDFVLHGVQDGQGGHAGPASRWAAEAVVGDALVLVGPTAPGGGRAWGVEWAPPAEARTLLLAGDETAVPAVSAILEQLPAGVKATALLEVPSAGDLTGLLSEADLTVEWLPRNGSHAPGELLQRRVHEVASALVDEVSAQAAPGTELEDVDLDAGILWEVPEHAVASGPQALYAWLAGECGVVKALRRHLVREVGVPRTSVAFMGYWREGRAEGE</sequence>
<dbReference type="InterPro" id="IPR013113">
    <property type="entry name" value="SIP_FAD-bd"/>
</dbReference>
<dbReference type="CDD" id="cd06193">
    <property type="entry name" value="siderophore_interacting"/>
    <property type="match status" value="1"/>
</dbReference>
<dbReference type="Gene3D" id="2.40.30.10">
    <property type="entry name" value="Translation factors"/>
    <property type="match status" value="1"/>
</dbReference>
<dbReference type="RefSeq" id="WP_179752868.1">
    <property type="nucleotide sequence ID" value="NZ_BAAAGN010000010.1"/>
</dbReference>
<comment type="caution">
    <text evidence="2">The sequence shown here is derived from an EMBL/GenBank/DDBJ whole genome shotgun (WGS) entry which is preliminary data.</text>
</comment>
<evidence type="ECO:0000313" key="3">
    <source>
        <dbReference type="Proteomes" id="UP000521922"/>
    </source>
</evidence>
<evidence type="ECO:0000313" key="2">
    <source>
        <dbReference type="EMBL" id="NYD23266.1"/>
    </source>
</evidence>
<proteinExistence type="predicted"/>
<dbReference type="PROSITE" id="PS51384">
    <property type="entry name" value="FAD_FR"/>
    <property type="match status" value="1"/>
</dbReference>
<reference evidence="2 3" key="1">
    <citation type="submission" date="2020-07" db="EMBL/GenBank/DDBJ databases">
        <title>Sequencing the genomes of 1000 actinobacteria strains.</title>
        <authorList>
            <person name="Klenk H.-P."/>
        </authorList>
    </citation>
    <scope>NUCLEOTIDE SEQUENCE [LARGE SCALE GENOMIC DNA]</scope>
    <source>
        <strain evidence="2 3">DSM 7487</strain>
    </source>
</reference>
<dbReference type="GO" id="GO:0016491">
    <property type="term" value="F:oxidoreductase activity"/>
    <property type="evidence" value="ECO:0007669"/>
    <property type="project" value="InterPro"/>
</dbReference>